<keyword evidence="6" id="KW-1185">Reference proteome</keyword>
<sequence>MYQEQRLNKMLELLQEQKELSAKEMVDYFQVSKDTIRRDFALLSQRQLVQRTHGGILPLATSSQIPAFNDRLHAFTAEKKKIASLARQFLRPQQLCFFDVSTIVLQLAQLTDQELTVYSHSLDNAIMMSQKPKLDFHLMGGKFYPRNRFYYDISQAQSLQNLNFDIAFIGAAGLNDGQISFEDEADKELKKRVLKQAKVKVLLAEQDKCLKSSKYILGSLADVDYWICDRKPAPDFLKHIPKTLQLIYE</sequence>
<keyword evidence="3" id="KW-0804">Transcription</keyword>
<accession>A0A2X3VUQ1</accession>
<dbReference type="InterPro" id="IPR036390">
    <property type="entry name" value="WH_DNA-bd_sf"/>
</dbReference>
<dbReference type="PANTHER" id="PTHR30363">
    <property type="entry name" value="HTH-TYPE TRANSCRIPTIONAL REGULATOR SRLR-RELATED"/>
    <property type="match status" value="1"/>
</dbReference>
<evidence type="ECO:0000256" key="3">
    <source>
        <dbReference type="ARBA" id="ARBA00023163"/>
    </source>
</evidence>
<reference evidence="5 6" key="1">
    <citation type="submission" date="2018-06" db="EMBL/GenBank/DDBJ databases">
        <authorList>
            <consortium name="Pathogen Informatics"/>
            <person name="Doyle S."/>
        </authorList>
    </citation>
    <scope>NUCLEOTIDE SEQUENCE [LARGE SCALE GENOMIC DNA]</scope>
    <source>
        <strain evidence="5 6">NCTC12278</strain>
    </source>
</reference>
<keyword evidence="1" id="KW-0805">Transcription regulation</keyword>
<dbReference type="InterPro" id="IPR001034">
    <property type="entry name" value="DeoR_HTH"/>
</dbReference>
<protein>
    <submittedName>
        <fullName evidence="5">DeoR family transcriptional regulator</fullName>
    </submittedName>
</protein>
<evidence type="ECO:0000256" key="1">
    <source>
        <dbReference type="ARBA" id="ARBA00023015"/>
    </source>
</evidence>
<dbReference type="GO" id="GO:0003700">
    <property type="term" value="F:DNA-binding transcription factor activity"/>
    <property type="evidence" value="ECO:0007669"/>
    <property type="project" value="InterPro"/>
</dbReference>
<dbReference type="KEGG" id="sfer:NCTC12278_00069"/>
<dbReference type="Pfam" id="PF08220">
    <property type="entry name" value="HTH_DeoR"/>
    <property type="match status" value="1"/>
</dbReference>
<dbReference type="Pfam" id="PF00455">
    <property type="entry name" value="DeoRC"/>
    <property type="match status" value="1"/>
</dbReference>
<dbReference type="SUPFAM" id="SSF100950">
    <property type="entry name" value="NagB/RpiA/CoA transferase-like"/>
    <property type="match status" value="1"/>
</dbReference>
<dbReference type="InterPro" id="IPR037171">
    <property type="entry name" value="NagB/RpiA_transferase-like"/>
</dbReference>
<dbReference type="STRING" id="1123303.GCA_000372425_01769"/>
<evidence type="ECO:0000313" key="6">
    <source>
        <dbReference type="Proteomes" id="UP000249495"/>
    </source>
</evidence>
<dbReference type="InterPro" id="IPR018356">
    <property type="entry name" value="Tscrpt_reg_HTH_DeoR_CS"/>
</dbReference>
<feature type="domain" description="HTH deoR-type" evidence="4">
    <location>
        <begin position="3"/>
        <end position="58"/>
    </location>
</feature>
<dbReference type="PROSITE" id="PS00894">
    <property type="entry name" value="HTH_DEOR_1"/>
    <property type="match status" value="1"/>
</dbReference>
<proteinExistence type="predicted"/>
<dbReference type="InterPro" id="IPR014036">
    <property type="entry name" value="DeoR-like_C"/>
</dbReference>
<evidence type="ECO:0000259" key="4">
    <source>
        <dbReference type="PROSITE" id="PS51000"/>
    </source>
</evidence>
<evidence type="ECO:0000256" key="2">
    <source>
        <dbReference type="ARBA" id="ARBA00023125"/>
    </source>
</evidence>
<dbReference type="AlphaFoldDB" id="A0A2X3VUQ1"/>
<keyword evidence="2" id="KW-0238">DNA-binding</keyword>
<organism evidence="5 6">
    <name type="scientific">Streptococcus ferus</name>
    <dbReference type="NCBI Taxonomy" id="1345"/>
    <lineage>
        <taxon>Bacteria</taxon>
        <taxon>Bacillati</taxon>
        <taxon>Bacillota</taxon>
        <taxon>Bacilli</taxon>
        <taxon>Lactobacillales</taxon>
        <taxon>Streptococcaceae</taxon>
        <taxon>Streptococcus</taxon>
    </lineage>
</organism>
<dbReference type="SMART" id="SM01134">
    <property type="entry name" value="DeoRC"/>
    <property type="match status" value="1"/>
</dbReference>
<dbReference type="Gene3D" id="1.10.10.10">
    <property type="entry name" value="Winged helix-like DNA-binding domain superfamily/Winged helix DNA-binding domain"/>
    <property type="match status" value="1"/>
</dbReference>
<dbReference type="InterPro" id="IPR050313">
    <property type="entry name" value="Carb_Metab_HTH_regulators"/>
</dbReference>
<name>A0A2X3VUQ1_9STRE</name>
<dbReference type="OrthoDB" id="9798651at2"/>
<dbReference type="InterPro" id="IPR036388">
    <property type="entry name" value="WH-like_DNA-bd_sf"/>
</dbReference>
<dbReference type="PRINTS" id="PR00037">
    <property type="entry name" value="HTHLACR"/>
</dbReference>
<dbReference type="Proteomes" id="UP000249495">
    <property type="component" value="Chromosome 1"/>
</dbReference>
<dbReference type="PROSITE" id="PS51000">
    <property type="entry name" value="HTH_DEOR_2"/>
    <property type="match status" value="1"/>
</dbReference>
<evidence type="ECO:0000313" key="5">
    <source>
        <dbReference type="EMBL" id="SQF38989.1"/>
    </source>
</evidence>
<dbReference type="EMBL" id="LS483343">
    <property type="protein sequence ID" value="SQF38989.1"/>
    <property type="molecule type" value="Genomic_DNA"/>
</dbReference>
<dbReference type="SMART" id="SM00420">
    <property type="entry name" value="HTH_DEOR"/>
    <property type="match status" value="1"/>
</dbReference>
<dbReference type="GO" id="GO:0003677">
    <property type="term" value="F:DNA binding"/>
    <property type="evidence" value="ECO:0007669"/>
    <property type="project" value="UniProtKB-KW"/>
</dbReference>
<dbReference type="PANTHER" id="PTHR30363:SF51">
    <property type="entry name" value="HTH-TYPE TRANSCRIPTIONAL REPRESSOR GLCR"/>
    <property type="match status" value="1"/>
</dbReference>
<gene>
    <name evidence="5" type="primary">glcR</name>
    <name evidence="5" type="ORF">NCTC12278_00069</name>
</gene>
<dbReference type="SUPFAM" id="SSF46785">
    <property type="entry name" value="Winged helix' DNA-binding domain"/>
    <property type="match status" value="1"/>
</dbReference>
<dbReference type="RefSeq" id="WP_018031077.1">
    <property type="nucleotide sequence ID" value="NZ_LS483343.1"/>
</dbReference>